<keyword evidence="11" id="KW-1185">Reference proteome</keyword>
<dbReference type="FunCoup" id="A0A6P7XG79">
    <property type="interactions" value="3"/>
</dbReference>
<dbReference type="GO" id="GO:0007169">
    <property type="term" value="P:cell surface receptor protein tyrosine kinase signaling pathway"/>
    <property type="evidence" value="ECO:0007669"/>
    <property type="project" value="UniProtKB-ARBA"/>
</dbReference>
<keyword evidence="7" id="KW-0325">Glycoprotein</keyword>
<evidence type="ECO:0000256" key="4">
    <source>
        <dbReference type="ARBA" id="ARBA00022729"/>
    </source>
</evidence>
<evidence type="ECO:0000256" key="5">
    <source>
        <dbReference type="ARBA" id="ARBA00023136"/>
    </source>
</evidence>
<dbReference type="PANTHER" id="PTHR10269:SF1">
    <property type="entry name" value="GDNF FAMILY RECEPTOR ALPHA-LIKE"/>
    <property type="match status" value="1"/>
</dbReference>
<dbReference type="OrthoDB" id="8735237at2759"/>
<dbReference type="InterPro" id="IPR037193">
    <property type="entry name" value="GDNF_alpha"/>
</dbReference>
<dbReference type="GeneID" id="115465215"/>
<dbReference type="InParanoid" id="A0A6P7XG79"/>
<dbReference type="GO" id="GO:0009897">
    <property type="term" value="C:external side of plasma membrane"/>
    <property type="evidence" value="ECO:0007669"/>
    <property type="project" value="TreeGrafter"/>
</dbReference>
<feature type="domain" description="GDNF/GAS1" evidence="10">
    <location>
        <begin position="263"/>
        <end position="342"/>
    </location>
</feature>
<gene>
    <name evidence="12" type="primary">GFRAL</name>
</gene>
<dbReference type="InterPro" id="IPR003438">
    <property type="entry name" value="GDNF_rcpt"/>
</dbReference>
<dbReference type="AlphaFoldDB" id="A0A6P7XG79"/>
<dbReference type="PANTHER" id="PTHR10269">
    <property type="entry name" value="GDNF RECEPTOR ALPHA"/>
    <property type="match status" value="1"/>
</dbReference>
<evidence type="ECO:0000256" key="2">
    <source>
        <dbReference type="ARBA" id="ARBA00005961"/>
    </source>
</evidence>
<evidence type="ECO:0000256" key="1">
    <source>
        <dbReference type="ARBA" id="ARBA00004236"/>
    </source>
</evidence>
<evidence type="ECO:0000259" key="10">
    <source>
        <dbReference type="SMART" id="SM00907"/>
    </source>
</evidence>
<evidence type="ECO:0000256" key="3">
    <source>
        <dbReference type="ARBA" id="ARBA00022475"/>
    </source>
</evidence>
<feature type="signal peptide" evidence="9">
    <location>
        <begin position="1"/>
        <end position="19"/>
    </location>
</feature>
<feature type="transmembrane region" description="Helical" evidence="8">
    <location>
        <begin position="482"/>
        <end position="505"/>
    </location>
</feature>
<evidence type="ECO:0000256" key="6">
    <source>
        <dbReference type="ARBA" id="ARBA00023170"/>
    </source>
</evidence>
<keyword evidence="8" id="KW-0812">Transmembrane</keyword>
<accession>A0A6P7XG79</accession>
<dbReference type="Proteomes" id="UP000515156">
    <property type="component" value="Chromosome 3"/>
</dbReference>
<reference evidence="12" key="1">
    <citation type="submission" date="2025-08" db="UniProtKB">
        <authorList>
            <consortium name="RefSeq"/>
        </authorList>
    </citation>
    <scope>IDENTIFICATION</scope>
</reference>
<dbReference type="Pfam" id="PF02351">
    <property type="entry name" value="GDNF"/>
    <property type="match status" value="3"/>
</dbReference>
<proteinExistence type="inferred from homology"/>
<dbReference type="KEGG" id="muo:115465215"/>
<evidence type="ECO:0000313" key="12">
    <source>
        <dbReference type="RefSeq" id="XP_030051473.1"/>
    </source>
</evidence>
<keyword evidence="4 9" id="KW-0732">Signal</keyword>
<organism evidence="11 12">
    <name type="scientific">Microcaecilia unicolor</name>
    <dbReference type="NCBI Taxonomy" id="1415580"/>
    <lineage>
        <taxon>Eukaryota</taxon>
        <taxon>Metazoa</taxon>
        <taxon>Chordata</taxon>
        <taxon>Craniata</taxon>
        <taxon>Vertebrata</taxon>
        <taxon>Euteleostomi</taxon>
        <taxon>Amphibia</taxon>
        <taxon>Gymnophiona</taxon>
        <taxon>Siphonopidae</taxon>
        <taxon>Microcaecilia</taxon>
    </lineage>
</organism>
<protein>
    <submittedName>
        <fullName evidence="12">GDNF family receptor alpha-like</fullName>
    </submittedName>
</protein>
<keyword evidence="8" id="KW-1133">Transmembrane helix</keyword>
<dbReference type="GO" id="GO:0007399">
    <property type="term" value="P:nervous system development"/>
    <property type="evidence" value="ECO:0007669"/>
    <property type="project" value="TreeGrafter"/>
</dbReference>
<keyword evidence="6" id="KW-0675">Receptor</keyword>
<dbReference type="InterPro" id="IPR016017">
    <property type="entry name" value="GDNF/GAS1"/>
</dbReference>
<evidence type="ECO:0000256" key="9">
    <source>
        <dbReference type="SAM" id="SignalP"/>
    </source>
</evidence>
<evidence type="ECO:0000313" key="11">
    <source>
        <dbReference type="Proteomes" id="UP000515156"/>
    </source>
</evidence>
<feature type="chain" id="PRO_5027699738" evidence="9">
    <location>
        <begin position="20"/>
        <end position="531"/>
    </location>
</feature>
<keyword evidence="3" id="KW-1003">Cell membrane</keyword>
<feature type="domain" description="GDNF/GAS1" evidence="10">
    <location>
        <begin position="136"/>
        <end position="213"/>
    </location>
</feature>
<dbReference type="SUPFAM" id="SSF110035">
    <property type="entry name" value="GDNF receptor-like"/>
    <property type="match status" value="3"/>
</dbReference>
<evidence type="ECO:0000256" key="8">
    <source>
        <dbReference type="SAM" id="Phobius"/>
    </source>
</evidence>
<comment type="subcellular location">
    <subcellularLocation>
        <location evidence="1">Cell membrane</location>
    </subcellularLocation>
</comment>
<evidence type="ECO:0000256" key="7">
    <source>
        <dbReference type="ARBA" id="ARBA00023180"/>
    </source>
</evidence>
<feature type="domain" description="GDNF/GAS1" evidence="10">
    <location>
        <begin position="352"/>
        <end position="447"/>
    </location>
</feature>
<dbReference type="GO" id="GO:0038023">
    <property type="term" value="F:signaling receptor activity"/>
    <property type="evidence" value="ECO:0007669"/>
    <property type="project" value="InterPro"/>
</dbReference>
<name>A0A6P7XG79_9AMPH</name>
<dbReference type="GO" id="GO:0043235">
    <property type="term" value="C:receptor complex"/>
    <property type="evidence" value="ECO:0007669"/>
    <property type="project" value="TreeGrafter"/>
</dbReference>
<sequence length="531" mass="59745">MMIFNLLIVYLTVLGHTSGSRTTDCSRLRKQCIHEANRCGNFLNLFEDSCNITGANCKVKDAMPCNLTGHYLAEHYPGFMDCICKEDTSCNIKRMFGKQCALKEEPLKPSTKSIQSSFIQQAEYNVTPDAERGNDCGVARQVCQQSHHCYTVYENFKRLCSAKLEYCDLQTSGPPCLIAWNELSKTVLGNCKCPDPGHEHCLKIWKTVFSNNCLMHIQASHAYTTDKYDEWKVLDRDTYDTNIDLKLELDTPSKQDYKGPRSCLDATMLCVSDSMCNKQLAPRIKACTVTGDQCDMQQCQVAIRAFYENIPFNVAQILALCDCDQSDITCQQAKENLHSTPCAVNMDPSPPCLNVIHSCLMDTFCREKFETFQLKCWGHEINCQNDESCLYNVRKEDFTCLGNDACRAAYIGILGTILQVQCTCSTVPASDRYICELFHYMLHGTSCFNQATIPIPKIFPSLKGTSGKEVTLSGFPSFFNGAVIYIMAYTSGIILIFGIILLAILKIRNRRTSSQTRNLEQVLTSESLMVH</sequence>
<dbReference type="CTD" id="389400"/>
<comment type="similarity">
    <text evidence="2">Belongs to the GDNFR family.</text>
</comment>
<keyword evidence="5 8" id="KW-0472">Membrane</keyword>
<dbReference type="RefSeq" id="XP_030051473.1">
    <property type="nucleotide sequence ID" value="XM_030195613.1"/>
</dbReference>
<dbReference type="SMART" id="SM00907">
    <property type="entry name" value="GDNF"/>
    <property type="match status" value="3"/>
</dbReference>